<accession>A7F9A5</accession>
<dbReference type="AlphaFoldDB" id="A7F9A5"/>
<dbReference type="KEGG" id="ssl:SS1G_14186"/>
<reference evidence="3" key="1">
    <citation type="journal article" date="2011" name="PLoS Genet.">
        <title>Genomic analysis of the necrotrophic fungal pathogens Sclerotinia sclerotiorum and Botrytis cinerea.</title>
        <authorList>
            <person name="Amselem J."/>
            <person name="Cuomo C.A."/>
            <person name="van Kan J.A."/>
            <person name="Viaud M."/>
            <person name="Benito E.P."/>
            <person name="Couloux A."/>
            <person name="Coutinho P.M."/>
            <person name="de Vries R.P."/>
            <person name="Dyer P.S."/>
            <person name="Fillinger S."/>
            <person name="Fournier E."/>
            <person name="Gout L."/>
            <person name="Hahn M."/>
            <person name="Kohn L."/>
            <person name="Lapalu N."/>
            <person name="Plummer K.M."/>
            <person name="Pradier J.M."/>
            <person name="Quevillon E."/>
            <person name="Sharon A."/>
            <person name="Simon A."/>
            <person name="ten Have A."/>
            <person name="Tudzynski B."/>
            <person name="Tudzynski P."/>
            <person name="Wincker P."/>
            <person name="Andrew M."/>
            <person name="Anthouard V."/>
            <person name="Beever R.E."/>
            <person name="Beffa R."/>
            <person name="Benoit I."/>
            <person name="Bouzid O."/>
            <person name="Brault B."/>
            <person name="Chen Z."/>
            <person name="Choquer M."/>
            <person name="Collemare J."/>
            <person name="Cotton P."/>
            <person name="Danchin E.G."/>
            <person name="Da Silva C."/>
            <person name="Gautier A."/>
            <person name="Giraud C."/>
            <person name="Giraud T."/>
            <person name="Gonzalez C."/>
            <person name="Grossetete S."/>
            <person name="Guldener U."/>
            <person name="Henrissat B."/>
            <person name="Howlett B.J."/>
            <person name="Kodira C."/>
            <person name="Kretschmer M."/>
            <person name="Lappartient A."/>
            <person name="Leroch M."/>
            <person name="Levis C."/>
            <person name="Mauceli E."/>
            <person name="Neuveglise C."/>
            <person name="Oeser B."/>
            <person name="Pearson M."/>
            <person name="Poulain J."/>
            <person name="Poussereau N."/>
            <person name="Quesneville H."/>
            <person name="Rascle C."/>
            <person name="Schumacher J."/>
            <person name="Segurens B."/>
            <person name="Sexton A."/>
            <person name="Silva E."/>
            <person name="Sirven C."/>
            <person name="Soanes D.M."/>
            <person name="Talbot N.J."/>
            <person name="Templeton M."/>
            <person name="Yandava C."/>
            <person name="Yarden O."/>
            <person name="Zeng Q."/>
            <person name="Rollins J.A."/>
            <person name="Lebrun M.H."/>
            <person name="Dickman M."/>
        </authorList>
    </citation>
    <scope>NUCLEOTIDE SEQUENCE [LARGE SCALE GENOMIC DNA]</scope>
    <source>
        <strain evidence="3">ATCC 18683 / 1980 / Ss-1</strain>
    </source>
</reference>
<sequence length="128" mass="14837">MTKSNQHARSLLLIPKPNYRYFCPSSPNRTRLPTNDVASCSVSSVVKTRMGGVNLIGEEMEMEMGIRWRERKNVDVRLDVKVQVKGKGREEEKEDVTLTDTRGRNEKELEKKVEREKSVDEIWNGVWT</sequence>
<protein>
    <submittedName>
        <fullName evidence="2">Uncharacterized protein</fullName>
    </submittedName>
</protein>
<name>A7F9A5_SCLS1</name>
<dbReference type="RefSeq" id="XP_001584903.1">
    <property type="nucleotide sequence ID" value="XM_001584853.1"/>
</dbReference>
<evidence type="ECO:0000313" key="2">
    <source>
        <dbReference type="EMBL" id="EDO00316.1"/>
    </source>
</evidence>
<evidence type="ECO:0000313" key="3">
    <source>
        <dbReference type="Proteomes" id="UP000001312"/>
    </source>
</evidence>
<evidence type="ECO:0000256" key="1">
    <source>
        <dbReference type="SAM" id="MobiDB-lite"/>
    </source>
</evidence>
<dbReference type="Proteomes" id="UP000001312">
    <property type="component" value="Unassembled WGS sequence"/>
</dbReference>
<dbReference type="GeneID" id="5480920"/>
<feature type="region of interest" description="Disordered" evidence="1">
    <location>
        <begin position="86"/>
        <end position="105"/>
    </location>
</feature>
<keyword evidence="3" id="KW-1185">Reference proteome</keyword>
<proteinExistence type="predicted"/>
<organism evidence="2 3">
    <name type="scientific">Sclerotinia sclerotiorum (strain ATCC 18683 / 1980 / Ss-1)</name>
    <name type="common">White mold</name>
    <name type="synonym">Whetzelinia sclerotiorum</name>
    <dbReference type="NCBI Taxonomy" id="665079"/>
    <lineage>
        <taxon>Eukaryota</taxon>
        <taxon>Fungi</taxon>
        <taxon>Dikarya</taxon>
        <taxon>Ascomycota</taxon>
        <taxon>Pezizomycotina</taxon>
        <taxon>Leotiomycetes</taxon>
        <taxon>Helotiales</taxon>
        <taxon>Sclerotiniaceae</taxon>
        <taxon>Sclerotinia</taxon>
    </lineage>
</organism>
<dbReference type="EMBL" id="CH476650">
    <property type="protein sequence ID" value="EDO00316.1"/>
    <property type="molecule type" value="Genomic_DNA"/>
</dbReference>
<gene>
    <name evidence="2" type="ORF">SS1G_14186</name>
</gene>
<dbReference type="InParanoid" id="A7F9A5"/>